<sequence length="146" mass="16768">MLQGLGGDGFLQNRVRLDQENASEDPRTGKETQAVKPSQTWSEFAREYKESKDYPIWLNSLQSRIDTHPGFTREEHEHGIGNFGRHAIYGTRSAYTGVWGRGKGTGFGIRYERVRWEIVPFSIDEPREYGRRFHGKGERQEGPPAI</sequence>
<comment type="caution">
    <text evidence="2">The sequence shown here is derived from an EMBL/GenBank/DDBJ whole genome shotgun (WGS) entry which is preliminary data.</text>
</comment>
<evidence type="ECO:0000256" key="1">
    <source>
        <dbReference type="SAM" id="MobiDB-lite"/>
    </source>
</evidence>
<dbReference type="AlphaFoldDB" id="A0A059J5R1"/>
<protein>
    <submittedName>
        <fullName evidence="2">Uncharacterized protein</fullName>
    </submittedName>
</protein>
<dbReference type="EMBL" id="AOKY01000322">
    <property type="protein sequence ID" value="KDB23038.1"/>
    <property type="molecule type" value="Genomic_DNA"/>
</dbReference>
<reference evidence="2 3" key="1">
    <citation type="submission" date="2014-02" db="EMBL/GenBank/DDBJ databases">
        <title>The Genome Sequence of Trichophyton interdigitale MR816.</title>
        <authorList>
            <consortium name="The Broad Institute Genomics Platform"/>
            <person name="Cuomo C.A."/>
            <person name="White T.C."/>
            <person name="Graser Y."/>
            <person name="Martinez-Rossi N."/>
            <person name="Heitman J."/>
            <person name="Young S.K."/>
            <person name="Zeng Q."/>
            <person name="Gargeya S."/>
            <person name="Abouelleil A."/>
            <person name="Alvarado L."/>
            <person name="Chapman S.B."/>
            <person name="Gainer-Dewar J."/>
            <person name="Goldberg J."/>
            <person name="Griggs A."/>
            <person name="Gujja S."/>
            <person name="Hansen M."/>
            <person name="Howarth C."/>
            <person name="Imamovic A."/>
            <person name="Larimer J."/>
            <person name="Martinez D."/>
            <person name="Murphy C."/>
            <person name="Pearson M.D."/>
            <person name="Persinoti G."/>
            <person name="Poon T."/>
            <person name="Priest M."/>
            <person name="Roberts A.D."/>
            <person name="Saif S."/>
            <person name="Shea T.D."/>
            <person name="Sykes S.N."/>
            <person name="Wortman J."/>
            <person name="Nusbaum C."/>
            <person name="Birren B."/>
        </authorList>
    </citation>
    <scope>NUCLEOTIDE SEQUENCE [LARGE SCALE GENOMIC DNA]</scope>
    <source>
        <strain evidence="2 3">MR816</strain>
    </source>
</reference>
<organism evidence="2 3">
    <name type="scientific">Trichophyton interdigitale (strain MR816)</name>
    <dbReference type="NCBI Taxonomy" id="1215338"/>
    <lineage>
        <taxon>Eukaryota</taxon>
        <taxon>Fungi</taxon>
        <taxon>Dikarya</taxon>
        <taxon>Ascomycota</taxon>
        <taxon>Pezizomycotina</taxon>
        <taxon>Eurotiomycetes</taxon>
        <taxon>Eurotiomycetidae</taxon>
        <taxon>Onygenales</taxon>
        <taxon>Arthrodermataceae</taxon>
        <taxon>Trichophyton</taxon>
    </lineage>
</organism>
<dbReference type="Proteomes" id="UP000024533">
    <property type="component" value="Unassembled WGS sequence"/>
</dbReference>
<gene>
    <name evidence="2" type="ORF">H109_05064</name>
</gene>
<name>A0A059J5R1_TRIIM</name>
<proteinExistence type="predicted"/>
<dbReference type="HOGENOM" id="CLU_1778777_0_0_1"/>
<accession>A0A059J5R1</accession>
<keyword evidence="3" id="KW-1185">Reference proteome</keyword>
<feature type="compositionally biased region" description="Basic and acidic residues" evidence="1">
    <location>
        <begin position="19"/>
        <end position="30"/>
    </location>
</feature>
<feature type="region of interest" description="Disordered" evidence="1">
    <location>
        <begin position="19"/>
        <end position="41"/>
    </location>
</feature>
<evidence type="ECO:0000313" key="2">
    <source>
        <dbReference type="EMBL" id="KDB23038.1"/>
    </source>
</evidence>
<evidence type="ECO:0000313" key="3">
    <source>
        <dbReference type="Proteomes" id="UP000024533"/>
    </source>
</evidence>